<evidence type="ECO:0000313" key="4">
    <source>
        <dbReference type="EMBL" id="PWA43779.1"/>
    </source>
</evidence>
<comment type="similarity">
    <text evidence="1">Belongs to the VTI1 family.</text>
</comment>
<accession>A0A2U1L482</accession>
<dbReference type="GO" id="GO:0006886">
    <property type="term" value="P:intracellular protein transport"/>
    <property type="evidence" value="ECO:0007669"/>
    <property type="project" value="InterPro"/>
</dbReference>
<keyword evidence="2" id="KW-0653">Protein transport</keyword>
<dbReference type="GO" id="GO:0016020">
    <property type="term" value="C:membrane"/>
    <property type="evidence" value="ECO:0007669"/>
    <property type="project" value="InterPro"/>
</dbReference>
<dbReference type="Proteomes" id="UP000245207">
    <property type="component" value="Unassembled WGS sequence"/>
</dbReference>
<dbReference type="STRING" id="35608.A0A2U1L482"/>
<proteinExistence type="inferred from homology"/>
<evidence type="ECO:0000256" key="2">
    <source>
        <dbReference type="ARBA" id="ARBA00022927"/>
    </source>
</evidence>
<dbReference type="InterPro" id="IPR010989">
    <property type="entry name" value="SNARE"/>
</dbReference>
<dbReference type="Pfam" id="PF05008">
    <property type="entry name" value="V-SNARE"/>
    <property type="match status" value="1"/>
</dbReference>
<dbReference type="AlphaFoldDB" id="A0A2U1L482"/>
<evidence type="ECO:0000259" key="3">
    <source>
        <dbReference type="Pfam" id="PF05008"/>
    </source>
</evidence>
<dbReference type="GO" id="GO:0016192">
    <property type="term" value="P:vesicle-mediated transport"/>
    <property type="evidence" value="ECO:0007669"/>
    <property type="project" value="InterPro"/>
</dbReference>
<dbReference type="EMBL" id="PKPP01011640">
    <property type="protein sequence ID" value="PWA43779.1"/>
    <property type="molecule type" value="Genomic_DNA"/>
</dbReference>
<reference evidence="4 5" key="1">
    <citation type="journal article" date="2018" name="Mol. Plant">
        <title>The genome of Artemisia annua provides insight into the evolution of Asteraceae family and artemisinin biosynthesis.</title>
        <authorList>
            <person name="Shen Q."/>
            <person name="Zhang L."/>
            <person name="Liao Z."/>
            <person name="Wang S."/>
            <person name="Yan T."/>
            <person name="Shi P."/>
            <person name="Liu M."/>
            <person name="Fu X."/>
            <person name="Pan Q."/>
            <person name="Wang Y."/>
            <person name="Lv Z."/>
            <person name="Lu X."/>
            <person name="Zhang F."/>
            <person name="Jiang W."/>
            <person name="Ma Y."/>
            <person name="Chen M."/>
            <person name="Hao X."/>
            <person name="Li L."/>
            <person name="Tang Y."/>
            <person name="Lv G."/>
            <person name="Zhou Y."/>
            <person name="Sun X."/>
            <person name="Brodelius P.E."/>
            <person name="Rose J.K.C."/>
            <person name="Tang K."/>
        </authorList>
    </citation>
    <scope>NUCLEOTIDE SEQUENCE [LARGE SCALE GENOMIC DNA]</scope>
    <source>
        <strain evidence="5">cv. Huhao1</strain>
        <tissue evidence="4">Leaf</tissue>
    </source>
</reference>
<dbReference type="InterPro" id="IPR038407">
    <property type="entry name" value="v-SNARE_N_sf"/>
</dbReference>
<comment type="caution">
    <text evidence="4">The sequence shown here is derived from an EMBL/GenBank/DDBJ whole genome shotgun (WGS) entry which is preliminary data.</text>
</comment>
<sequence length="106" mass="12194">MTGAFKRNCEIFTNKTRITVLLTQGEKVRVMCNRRKIDEVEGWYEEKKVRVCEIAGEIDEVEGLIRKMELEAKSLTNDVKAKVVVKLGEYGNDVKKLKAEFAKLRS</sequence>
<feature type="domain" description="Vesicle transport v-SNARE N-terminal" evidence="3">
    <location>
        <begin position="36"/>
        <end position="104"/>
    </location>
</feature>
<evidence type="ECO:0000256" key="1">
    <source>
        <dbReference type="ARBA" id="ARBA00006108"/>
    </source>
</evidence>
<dbReference type="SUPFAM" id="SSF47661">
    <property type="entry name" value="t-snare proteins"/>
    <property type="match status" value="1"/>
</dbReference>
<dbReference type="InterPro" id="IPR007705">
    <property type="entry name" value="Vesicle_trsprt_v-SNARE_N"/>
</dbReference>
<organism evidence="4 5">
    <name type="scientific">Artemisia annua</name>
    <name type="common">Sweet wormwood</name>
    <dbReference type="NCBI Taxonomy" id="35608"/>
    <lineage>
        <taxon>Eukaryota</taxon>
        <taxon>Viridiplantae</taxon>
        <taxon>Streptophyta</taxon>
        <taxon>Embryophyta</taxon>
        <taxon>Tracheophyta</taxon>
        <taxon>Spermatophyta</taxon>
        <taxon>Magnoliopsida</taxon>
        <taxon>eudicotyledons</taxon>
        <taxon>Gunneridae</taxon>
        <taxon>Pentapetalae</taxon>
        <taxon>asterids</taxon>
        <taxon>campanulids</taxon>
        <taxon>Asterales</taxon>
        <taxon>Asteraceae</taxon>
        <taxon>Asteroideae</taxon>
        <taxon>Anthemideae</taxon>
        <taxon>Artemisiinae</taxon>
        <taxon>Artemisia</taxon>
    </lineage>
</organism>
<gene>
    <name evidence="4" type="ORF">CTI12_AA532460</name>
</gene>
<evidence type="ECO:0000313" key="5">
    <source>
        <dbReference type="Proteomes" id="UP000245207"/>
    </source>
</evidence>
<keyword evidence="2" id="KW-0813">Transport</keyword>
<protein>
    <recommendedName>
        <fullName evidence="3">Vesicle transport v-SNARE N-terminal domain-containing protein</fullName>
    </recommendedName>
</protein>
<name>A0A2U1L482_ARTAN</name>
<dbReference type="OrthoDB" id="430637at2759"/>
<dbReference type="Gene3D" id="1.20.58.400">
    <property type="entry name" value="t-snare proteins"/>
    <property type="match status" value="1"/>
</dbReference>
<keyword evidence="5" id="KW-1185">Reference proteome</keyword>